<proteinExistence type="predicted"/>
<reference evidence="2" key="1">
    <citation type="submission" date="2023-05" db="EMBL/GenBank/DDBJ databases">
        <title>Genome and transcriptome analyses reveal genes involved in the formation of fine ridges on petal epidermal cells in Hibiscus trionum.</title>
        <authorList>
            <person name="Koshimizu S."/>
            <person name="Masuda S."/>
            <person name="Ishii T."/>
            <person name="Shirasu K."/>
            <person name="Hoshino A."/>
            <person name="Arita M."/>
        </authorList>
    </citation>
    <scope>NUCLEOTIDE SEQUENCE</scope>
    <source>
        <strain evidence="2">Hamamatsu line</strain>
    </source>
</reference>
<keyword evidence="1" id="KW-0472">Membrane</keyword>
<comment type="caution">
    <text evidence="2">The sequence shown here is derived from an EMBL/GenBank/DDBJ whole genome shotgun (WGS) entry which is preliminary data.</text>
</comment>
<organism evidence="2 3">
    <name type="scientific">Hibiscus trionum</name>
    <name type="common">Flower of an hour</name>
    <dbReference type="NCBI Taxonomy" id="183268"/>
    <lineage>
        <taxon>Eukaryota</taxon>
        <taxon>Viridiplantae</taxon>
        <taxon>Streptophyta</taxon>
        <taxon>Embryophyta</taxon>
        <taxon>Tracheophyta</taxon>
        <taxon>Spermatophyta</taxon>
        <taxon>Magnoliopsida</taxon>
        <taxon>eudicotyledons</taxon>
        <taxon>Gunneridae</taxon>
        <taxon>Pentapetalae</taxon>
        <taxon>rosids</taxon>
        <taxon>malvids</taxon>
        <taxon>Malvales</taxon>
        <taxon>Malvaceae</taxon>
        <taxon>Malvoideae</taxon>
        <taxon>Hibiscus</taxon>
    </lineage>
</organism>
<protein>
    <submittedName>
        <fullName evidence="2">Uncharacterized protein</fullName>
    </submittedName>
</protein>
<name>A0A9W7M5M3_HIBTR</name>
<feature type="transmembrane region" description="Helical" evidence="1">
    <location>
        <begin position="89"/>
        <end position="113"/>
    </location>
</feature>
<dbReference type="OrthoDB" id="1719622at2759"/>
<keyword evidence="3" id="KW-1185">Reference proteome</keyword>
<dbReference type="Proteomes" id="UP001165190">
    <property type="component" value="Unassembled WGS sequence"/>
</dbReference>
<evidence type="ECO:0000313" key="3">
    <source>
        <dbReference type="Proteomes" id="UP001165190"/>
    </source>
</evidence>
<evidence type="ECO:0000256" key="1">
    <source>
        <dbReference type="SAM" id="Phobius"/>
    </source>
</evidence>
<dbReference type="AlphaFoldDB" id="A0A9W7M5M3"/>
<gene>
    <name evidence="2" type="ORF">HRI_002327800</name>
</gene>
<sequence length="122" mass="14542">MSVSIEALAMAGVDYMEWGIHIEDWEREDELPPPHLLADDDGEEEQFMRRRFQRSFSCNNNNNNNVEEDSGTKRVGDPGMVQWRRRMETIWLCLLSMVQTMIKLLMIISWLCLYPQDQRRYL</sequence>
<evidence type="ECO:0000313" key="2">
    <source>
        <dbReference type="EMBL" id="GMI86585.1"/>
    </source>
</evidence>
<accession>A0A9W7M5M3</accession>
<keyword evidence="1" id="KW-0812">Transmembrane</keyword>
<keyword evidence="1" id="KW-1133">Transmembrane helix</keyword>
<dbReference type="EMBL" id="BSYR01000021">
    <property type="protein sequence ID" value="GMI86585.1"/>
    <property type="molecule type" value="Genomic_DNA"/>
</dbReference>